<dbReference type="Gene3D" id="2.160.20.10">
    <property type="entry name" value="Single-stranded right-handed beta-helix, Pectin lyase-like"/>
    <property type="match status" value="1"/>
</dbReference>
<keyword evidence="3" id="KW-0134">Cell wall</keyword>
<evidence type="ECO:0000256" key="4">
    <source>
        <dbReference type="ARBA" id="ARBA00022525"/>
    </source>
</evidence>
<gene>
    <name evidence="12" type="ORF">VFH_I398680</name>
</gene>
<feature type="compositionally biased region" description="Basic and acidic residues" evidence="10">
    <location>
        <begin position="423"/>
        <end position="432"/>
    </location>
</feature>
<dbReference type="FunFam" id="2.160.20.10:FF:000004">
    <property type="entry name" value="Pectin lyase-like superfamily protein"/>
    <property type="match status" value="1"/>
</dbReference>
<proteinExistence type="inferred from homology"/>
<evidence type="ECO:0000256" key="8">
    <source>
        <dbReference type="PROSITE-ProRule" id="PRU10052"/>
    </source>
</evidence>
<keyword evidence="7" id="KW-0961">Cell wall biogenesis/degradation</keyword>
<evidence type="ECO:0000256" key="5">
    <source>
        <dbReference type="ARBA" id="ARBA00022801"/>
    </source>
</evidence>
<dbReference type="InterPro" id="IPR006626">
    <property type="entry name" value="PbH1"/>
</dbReference>
<dbReference type="PANTHER" id="PTHR31375">
    <property type="match status" value="1"/>
</dbReference>
<feature type="region of interest" description="Disordered" evidence="10">
    <location>
        <begin position="394"/>
        <end position="452"/>
    </location>
</feature>
<protein>
    <recommendedName>
        <fullName evidence="14">Polygalacturonase</fullName>
    </recommendedName>
</protein>
<comment type="similarity">
    <text evidence="2 9">Belongs to the glycosyl hydrolase 28 family.</text>
</comment>
<name>A0AAV0YTU1_VICFA</name>
<dbReference type="InterPro" id="IPR000743">
    <property type="entry name" value="Glyco_hydro_28"/>
</dbReference>
<evidence type="ECO:0000313" key="13">
    <source>
        <dbReference type="Proteomes" id="UP001157006"/>
    </source>
</evidence>
<evidence type="ECO:0000256" key="11">
    <source>
        <dbReference type="SAM" id="SignalP"/>
    </source>
</evidence>
<evidence type="ECO:0000256" key="9">
    <source>
        <dbReference type="RuleBase" id="RU361169"/>
    </source>
</evidence>
<keyword evidence="4" id="KW-0964">Secreted</keyword>
<evidence type="ECO:0000256" key="6">
    <source>
        <dbReference type="ARBA" id="ARBA00023295"/>
    </source>
</evidence>
<dbReference type="PROSITE" id="PS00502">
    <property type="entry name" value="POLYGALACTURONASE"/>
    <property type="match status" value="1"/>
</dbReference>
<feature type="active site" evidence="8">
    <location>
        <position position="242"/>
    </location>
</feature>
<comment type="subcellular location">
    <subcellularLocation>
        <location evidence="1">Secreted</location>
        <location evidence="1">Cell wall</location>
    </subcellularLocation>
</comment>
<keyword evidence="11" id="KW-0732">Signal</keyword>
<dbReference type="Proteomes" id="UP001157006">
    <property type="component" value="Chromosome 1L"/>
</dbReference>
<dbReference type="SMART" id="SM00710">
    <property type="entry name" value="PbH1"/>
    <property type="match status" value="5"/>
</dbReference>
<dbReference type="GO" id="GO:0071555">
    <property type="term" value="P:cell wall organization"/>
    <property type="evidence" value="ECO:0007669"/>
    <property type="project" value="UniProtKB-KW"/>
</dbReference>
<evidence type="ECO:0000313" key="12">
    <source>
        <dbReference type="EMBL" id="CAI8589565.1"/>
    </source>
</evidence>
<keyword evidence="5 9" id="KW-0378">Hydrolase</keyword>
<evidence type="ECO:0000256" key="1">
    <source>
        <dbReference type="ARBA" id="ARBA00004191"/>
    </source>
</evidence>
<dbReference type="InterPro" id="IPR011050">
    <property type="entry name" value="Pectin_lyase_fold/virulence"/>
</dbReference>
<evidence type="ECO:0000256" key="2">
    <source>
        <dbReference type="ARBA" id="ARBA00008834"/>
    </source>
</evidence>
<dbReference type="GO" id="GO:0005975">
    <property type="term" value="P:carbohydrate metabolic process"/>
    <property type="evidence" value="ECO:0007669"/>
    <property type="project" value="InterPro"/>
</dbReference>
<dbReference type="AlphaFoldDB" id="A0AAV0YTU1"/>
<sequence>MMKKLSIAIIISFLYFLANFSAAHSAVLDISKFGGSPNADITQAFTSAWNEACASTSAAKIVIPSGTYKMGVLEVKGPCKAPVEVQVDGTIQAPGNNADLKGAEQWIRFDGIDSLTVSGKGVFDGQGAAAWKDASIAWKDKSHGRRAISLYFAYCNNSMVTGITSKDSKYFHFMVLGCNNITFDAVTITAPDESPNTDGIHLGRSNGVTIINTNIGTGDDCVSLGDGSKNVTVQNVNCGPGHGISVGSLGKYPNEENVAGFIVKNCTLTETENGVRIKTWPDTPGKITVTDMHFEDIIMNNVMNPVIIDQEYCPWNQCSKKNPSKIKLSKVTFKNIKGTSGTAEGVIIICSSGVPCDGVELNNVDLTFNGAPAVAKCSHVNPLVTGKAPVCGATASASASTSPSASPDSASASPSASPAQESTLEKSPSKREKSPKKQKSASKEEEEKEDDD</sequence>
<dbReference type="Pfam" id="PF00295">
    <property type="entry name" value="Glyco_hydro_28"/>
    <property type="match status" value="1"/>
</dbReference>
<keyword evidence="13" id="KW-1185">Reference proteome</keyword>
<accession>A0AAV0YTU1</accession>
<evidence type="ECO:0000256" key="7">
    <source>
        <dbReference type="ARBA" id="ARBA00023316"/>
    </source>
</evidence>
<evidence type="ECO:0000256" key="10">
    <source>
        <dbReference type="SAM" id="MobiDB-lite"/>
    </source>
</evidence>
<dbReference type="InterPro" id="IPR012334">
    <property type="entry name" value="Pectin_lyas_fold"/>
</dbReference>
<organism evidence="12 13">
    <name type="scientific">Vicia faba</name>
    <name type="common">Broad bean</name>
    <name type="synonym">Faba vulgaris</name>
    <dbReference type="NCBI Taxonomy" id="3906"/>
    <lineage>
        <taxon>Eukaryota</taxon>
        <taxon>Viridiplantae</taxon>
        <taxon>Streptophyta</taxon>
        <taxon>Embryophyta</taxon>
        <taxon>Tracheophyta</taxon>
        <taxon>Spermatophyta</taxon>
        <taxon>Magnoliopsida</taxon>
        <taxon>eudicotyledons</taxon>
        <taxon>Gunneridae</taxon>
        <taxon>Pentapetalae</taxon>
        <taxon>rosids</taxon>
        <taxon>fabids</taxon>
        <taxon>Fabales</taxon>
        <taxon>Fabaceae</taxon>
        <taxon>Papilionoideae</taxon>
        <taxon>50 kb inversion clade</taxon>
        <taxon>NPAAA clade</taxon>
        <taxon>Hologalegina</taxon>
        <taxon>IRL clade</taxon>
        <taxon>Fabeae</taxon>
        <taxon>Vicia</taxon>
    </lineage>
</organism>
<reference evidence="12 13" key="1">
    <citation type="submission" date="2023-01" db="EMBL/GenBank/DDBJ databases">
        <authorList>
            <person name="Kreplak J."/>
        </authorList>
    </citation>
    <scope>NUCLEOTIDE SEQUENCE [LARGE SCALE GENOMIC DNA]</scope>
</reference>
<dbReference type="EMBL" id="OX451736">
    <property type="protein sequence ID" value="CAI8589565.1"/>
    <property type="molecule type" value="Genomic_DNA"/>
</dbReference>
<dbReference type="SUPFAM" id="SSF51126">
    <property type="entry name" value="Pectin lyase-like"/>
    <property type="match status" value="1"/>
</dbReference>
<keyword evidence="6 9" id="KW-0326">Glycosidase</keyword>
<feature type="compositionally biased region" description="Low complexity" evidence="10">
    <location>
        <begin position="394"/>
        <end position="419"/>
    </location>
</feature>
<dbReference type="GO" id="GO:0004650">
    <property type="term" value="F:polygalacturonase activity"/>
    <property type="evidence" value="ECO:0007669"/>
    <property type="project" value="InterPro"/>
</dbReference>
<evidence type="ECO:0000256" key="3">
    <source>
        <dbReference type="ARBA" id="ARBA00022512"/>
    </source>
</evidence>
<feature type="signal peptide" evidence="11">
    <location>
        <begin position="1"/>
        <end position="25"/>
    </location>
</feature>
<evidence type="ECO:0008006" key="14">
    <source>
        <dbReference type="Google" id="ProtNLM"/>
    </source>
</evidence>
<feature type="chain" id="PRO_5043325966" description="Polygalacturonase" evidence="11">
    <location>
        <begin position="26"/>
        <end position="452"/>
    </location>
</feature>